<dbReference type="InterPro" id="IPR029039">
    <property type="entry name" value="Flavoprotein-like_sf"/>
</dbReference>
<keyword evidence="3" id="KW-1185">Reference proteome</keyword>
<dbReference type="PANTHER" id="PTHR30543:SF21">
    <property type="entry name" value="NAD(P)H-DEPENDENT FMN REDUCTASE LOT6"/>
    <property type="match status" value="1"/>
</dbReference>
<comment type="caution">
    <text evidence="2">The sequence shown here is derived from an EMBL/GenBank/DDBJ whole genome shotgun (WGS) entry which is preliminary data.</text>
</comment>
<dbReference type="GO" id="GO:0005829">
    <property type="term" value="C:cytosol"/>
    <property type="evidence" value="ECO:0007669"/>
    <property type="project" value="TreeGrafter"/>
</dbReference>
<dbReference type="EMBL" id="QNVS01000037">
    <property type="protein sequence ID" value="REC53743.1"/>
    <property type="molecule type" value="Genomic_DNA"/>
</dbReference>
<sequence>MKILAVAGSNSETSINKLLVSYAASLIENAEVEIVDMNDFEMPIYKHQREVESGVPQEAKNFAEKIDAADILLVSLSEHNGTYSTAFKNVFDWTSRIKDRAVWNKKPMLLMATAPGGRGGLGVLEAAEKRFPLHGGNIIDTFTLPFFSDNFDRENNKISNIEKSSELHEKLNKISAVEIILENSI</sequence>
<dbReference type="SUPFAM" id="SSF52218">
    <property type="entry name" value="Flavoproteins"/>
    <property type="match status" value="1"/>
</dbReference>
<evidence type="ECO:0000313" key="3">
    <source>
        <dbReference type="Proteomes" id="UP000256512"/>
    </source>
</evidence>
<organism evidence="2 3">
    <name type="scientific">Chryseobacterium piscium</name>
    <dbReference type="NCBI Taxonomy" id="333702"/>
    <lineage>
        <taxon>Bacteria</taxon>
        <taxon>Pseudomonadati</taxon>
        <taxon>Bacteroidota</taxon>
        <taxon>Flavobacteriia</taxon>
        <taxon>Flavobacteriales</taxon>
        <taxon>Weeksellaceae</taxon>
        <taxon>Chryseobacterium group</taxon>
        <taxon>Chryseobacterium</taxon>
    </lineage>
</organism>
<dbReference type="PANTHER" id="PTHR30543">
    <property type="entry name" value="CHROMATE REDUCTASE"/>
    <property type="match status" value="1"/>
</dbReference>
<dbReference type="InterPro" id="IPR050712">
    <property type="entry name" value="NAD(P)H-dep_reductase"/>
</dbReference>
<dbReference type="Pfam" id="PF03358">
    <property type="entry name" value="FMN_red"/>
    <property type="match status" value="1"/>
</dbReference>
<evidence type="ECO:0000313" key="2">
    <source>
        <dbReference type="EMBL" id="REC53743.1"/>
    </source>
</evidence>
<dbReference type="RefSeq" id="WP_115950585.1">
    <property type="nucleotide sequence ID" value="NZ_QNVS01000037.1"/>
</dbReference>
<protein>
    <submittedName>
        <fullName evidence="2">NADPH-dependent FMN reductase</fullName>
    </submittedName>
</protein>
<evidence type="ECO:0000259" key="1">
    <source>
        <dbReference type="Pfam" id="PF03358"/>
    </source>
</evidence>
<dbReference type="InterPro" id="IPR005025">
    <property type="entry name" value="FMN_Rdtase-like_dom"/>
</dbReference>
<gene>
    <name evidence="2" type="ORF">DRF62_12330</name>
</gene>
<dbReference type="AlphaFoldDB" id="A0A3D9BJP1"/>
<dbReference type="Gene3D" id="3.40.50.360">
    <property type="match status" value="1"/>
</dbReference>
<proteinExistence type="predicted"/>
<name>A0A3D9BJP1_9FLAO</name>
<accession>A0A3D9BJP1</accession>
<dbReference type="GO" id="GO:0010181">
    <property type="term" value="F:FMN binding"/>
    <property type="evidence" value="ECO:0007669"/>
    <property type="project" value="TreeGrafter"/>
</dbReference>
<dbReference type="Proteomes" id="UP000256512">
    <property type="component" value="Unassembled WGS sequence"/>
</dbReference>
<dbReference type="GO" id="GO:0016491">
    <property type="term" value="F:oxidoreductase activity"/>
    <property type="evidence" value="ECO:0007669"/>
    <property type="project" value="InterPro"/>
</dbReference>
<reference evidence="2 3" key="1">
    <citation type="journal article" date="2006" name="Int. J. Syst. Evol. Microbiol.">
        <title>Chryseobacterium piscium sp. nov., isolated from fish of the South Atlantic Ocean off South Africa.</title>
        <authorList>
            <person name="de Beer H."/>
            <person name="Hugo C.J."/>
            <person name="Jooste P.J."/>
            <person name="Vancanneyt M."/>
            <person name="Coenye T."/>
            <person name="Vandamme P."/>
        </authorList>
    </citation>
    <scope>NUCLEOTIDE SEQUENCE [LARGE SCALE GENOMIC DNA]</scope>
    <source>
        <strain evidence="2 3">CCUG 51923</strain>
    </source>
</reference>
<feature type="domain" description="NADPH-dependent FMN reductase-like" evidence="1">
    <location>
        <begin position="1"/>
        <end position="141"/>
    </location>
</feature>